<dbReference type="Proteomes" id="UP000663882">
    <property type="component" value="Unassembled WGS sequence"/>
</dbReference>
<dbReference type="EMBL" id="CAJOBD010003502">
    <property type="protein sequence ID" value="CAF3951971.1"/>
    <property type="molecule type" value="Genomic_DNA"/>
</dbReference>
<dbReference type="Proteomes" id="UP000663889">
    <property type="component" value="Unassembled WGS sequence"/>
</dbReference>
<dbReference type="Proteomes" id="UP000663836">
    <property type="component" value="Unassembled WGS sequence"/>
</dbReference>
<evidence type="ECO:0000313" key="5">
    <source>
        <dbReference type="EMBL" id="CAF3797500.1"/>
    </source>
</evidence>
<dbReference type="EMBL" id="CAJNOU010003231">
    <property type="protein sequence ID" value="CAF1378421.1"/>
    <property type="molecule type" value="Genomic_DNA"/>
</dbReference>
<dbReference type="Gene3D" id="2.30.30.140">
    <property type="match status" value="1"/>
</dbReference>
<evidence type="ECO:0000313" key="4">
    <source>
        <dbReference type="EMBL" id="CAF3773563.1"/>
    </source>
</evidence>
<gene>
    <name evidence="4" type="ORF">FNK824_LOCUS13503</name>
    <name evidence="6" type="ORF">JBS370_LOCUS23587</name>
    <name evidence="5" type="ORF">OTI717_LOCUS18081</name>
    <name evidence="1" type="ORF">RFH988_LOCUS27706</name>
    <name evidence="3" type="ORF">SEV965_LOCUS30280</name>
    <name evidence="2" type="ORF">ZHD862_LOCUS27657</name>
</gene>
<evidence type="ECO:0000313" key="6">
    <source>
        <dbReference type="EMBL" id="CAF3951971.1"/>
    </source>
</evidence>
<dbReference type="EMBL" id="CAJNOT010002211">
    <property type="protein sequence ID" value="CAF1295057.1"/>
    <property type="molecule type" value="Genomic_DNA"/>
</dbReference>
<name>A0A815J7X1_9BILA</name>
<dbReference type="Proteomes" id="UP000663864">
    <property type="component" value="Unassembled WGS sequence"/>
</dbReference>
<evidence type="ECO:0000313" key="1">
    <source>
        <dbReference type="EMBL" id="CAF1261620.1"/>
    </source>
</evidence>
<evidence type="ECO:0000313" key="3">
    <source>
        <dbReference type="EMBL" id="CAF1378421.1"/>
    </source>
</evidence>
<dbReference type="InterPro" id="IPR035437">
    <property type="entry name" value="SNase_OB-fold_sf"/>
</dbReference>
<dbReference type="SUPFAM" id="SSF63748">
    <property type="entry name" value="Tudor/PWWP/MBT"/>
    <property type="match status" value="1"/>
</dbReference>
<dbReference type="EMBL" id="CAJOAX010002457">
    <property type="protein sequence ID" value="CAF3797500.1"/>
    <property type="molecule type" value="Genomic_DNA"/>
</dbReference>
<organism evidence="3 7">
    <name type="scientific">Rotaria sordida</name>
    <dbReference type="NCBI Taxonomy" id="392033"/>
    <lineage>
        <taxon>Eukaryota</taxon>
        <taxon>Metazoa</taxon>
        <taxon>Spiralia</taxon>
        <taxon>Gnathifera</taxon>
        <taxon>Rotifera</taxon>
        <taxon>Eurotatoria</taxon>
        <taxon>Bdelloidea</taxon>
        <taxon>Philodinida</taxon>
        <taxon>Philodinidae</taxon>
        <taxon>Rotaria</taxon>
    </lineage>
</organism>
<dbReference type="AlphaFoldDB" id="A0A815J7X1"/>
<dbReference type="EMBL" id="CAJNOO010002372">
    <property type="protein sequence ID" value="CAF1261620.1"/>
    <property type="molecule type" value="Genomic_DNA"/>
</dbReference>
<evidence type="ECO:0000313" key="2">
    <source>
        <dbReference type="EMBL" id="CAF1295057.1"/>
    </source>
</evidence>
<evidence type="ECO:0000313" key="7">
    <source>
        <dbReference type="Proteomes" id="UP000663889"/>
    </source>
</evidence>
<proteinExistence type="predicted"/>
<dbReference type="Proteomes" id="UP000663823">
    <property type="component" value="Unassembled WGS sequence"/>
</dbReference>
<dbReference type="EMBL" id="CAJOBE010001774">
    <property type="protein sequence ID" value="CAF3773563.1"/>
    <property type="molecule type" value="Genomic_DNA"/>
</dbReference>
<sequence length="332" mass="38630">MNRFIDGKGFNIFRLFYSLNTSIQAINKTHVKSVDESYFRYPFGIDTTLGQGNEPALYHPEEIEPNQMRNDLHRNIVDLYSTEQHQRISTATTYCRDQIVAVHYQSYWYHAHVLEFKPTTNFAWVQFVDQDEICELGTNTMRPLHRRFLNLLLQAYLCCLDSFYVNYLWSAQDKNVFKKKIRNKILYAKKTHEANLIQLAKFVDCKLVLFDLFSKILHHSYKSSQRTKPIQLASLNHNNLPSTVTNLYYSQQSNIVPLKAVLIMSNNQLFVRNLQSILLGIVNNGSNSEYNQISLMIPKSSTMKKSSDVTILPPTSATAIYRQLNGIYISWF</sequence>
<accession>A0A815J7X1</accession>
<protein>
    <submittedName>
        <fullName evidence="3">Uncharacterized protein</fullName>
    </submittedName>
</protein>
<reference evidence="3" key="1">
    <citation type="submission" date="2021-02" db="EMBL/GenBank/DDBJ databases">
        <authorList>
            <person name="Nowell W R."/>
        </authorList>
    </citation>
    <scope>NUCLEOTIDE SEQUENCE</scope>
</reference>
<comment type="caution">
    <text evidence="3">The sequence shown here is derived from an EMBL/GenBank/DDBJ whole genome shotgun (WGS) entry which is preliminary data.</text>
</comment>
<dbReference type="OrthoDB" id="10018653at2759"/>
<dbReference type="Gene3D" id="2.40.50.90">
    <property type="match status" value="1"/>
</dbReference>
<dbReference type="Proteomes" id="UP000663874">
    <property type="component" value="Unassembled WGS sequence"/>
</dbReference>